<reference evidence="2" key="1">
    <citation type="journal article" date="2024" name="Int. J. Syst. Evol. Microbiol.">
        <title>Pectobacterium araliae sp. nov., a pathogen causing bacterial soft rot of Japanese angelica tree in Japan.</title>
        <authorList>
            <person name="Sawada H."/>
            <person name="Someya N."/>
            <person name="Morohoshi T."/>
            <person name="Ono M."/>
            <person name="Satou M."/>
        </authorList>
    </citation>
    <scope>NUCLEOTIDE SEQUENCE [LARGE SCALE GENOMIC DNA]</scope>
    <source>
        <strain evidence="2">MAFF 302110</strain>
    </source>
</reference>
<protein>
    <submittedName>
        <fullName evidence="1">Uncharacterized protein</fullName>
    </submittedName>
</protein>
<sequence>MLSKREALLNLLVTALNEAIRQNKIDLNGVSHEDHNQKHEYILCEIDGKPTVINWADIGCDELRFSVWWDYNHEKHPQQKDERYLSAKPVAKKSKVKAFIGVHASCWIERKTGKYIMGVHGDRIFDIYVRQSNLDALMKLPKAKPLGYKDAGKFIF</sequence>
<dbReference type="EMBL" id="AP028908">
    <property type="protein sequence ID" value="BES86281.1"/>
    <property type="molecule type" value="Genomic_DNA"/>
</dbReference>
<name>A0AAN0MMN2_9GAMM</name>
<dbReference type="KEGG" id="parl:PEC302110_33780"/>
<accession>A0AAN0MMN2</accession>
<dbReference type="AlphaFoldDB" id="A0AAN0MMN2"/>
<proteinExistence type="predicted"/>
<dbReference type="RefSeq" id="WP_338659345.1">
    <property type="nucleotide sequence ID" value="NZ_AP028908.1"/>
</dbReference>
<evidence type="ECO:0000313" key="2">
    <source>
        <dbReference type="Proteomes" id="UP001377830"/>
    </source>
</evidence>
<dbReference type="Proteomes" id="UP001377830">
    <property type="component" value="Chromosome"/>
</dbReference>
<keyword evidence="2" id="KW-1185">Reference proteome</keyword>
<evidence type="ECO:0000313" key="1">
    <source>
        <dbReference type="EMBL" id="BES86281.1"/>
    </source>
</evidence>
<gene>
    <name evidence="1" type="ORF">PEC302110_33780</name>
</gene>
<organism evidence="1 2">
    <name type="scientific">Pectobacterium araliae</name>
    <dbReference type="NCBI Taxonomy" id="3073862"/>
    <lineage>
        <taxon>Bacteria</taxon>
        <taxon>Pseudomonadati</taxon>
        <taxon>Pseudomonadota</taxon>
        <taxon>Gammaproteobacteria</taxon>
        <taxon>Enterobacterales</taxon>
        <taxon>Pectobacteriaceae</taxon>
        <taxon>Pectobacterium</taxon>
    </lineage>
</organism>